<proteinExistence type="predicted"/>
<reference evidence="1 2" key="1">
    <citation type="submission" date="2011-11" db="EMBL/GenBank/DDBJ databases">
        <title>The Genome Sequence of Myroides odoratimimus CIP 101113.</title>
        <authorList>
            <person name="Earl A."/>
            <person name="Ward D."/>
            <person name="Feldgarden M."/>
            <person name="Gevers D."/>
            <person name="Huys G."/>
            <person name="Young S.K."/>
            <person name="Zeng Q."/>
            <person name="Gargeya S."/>
            <person name="Fitzgerald M."/>
            <person name="Haas B."/>
            <person name="Abouelleil A."/>
            <person name="Alvarado L."/>
            <person name="Arachchi H.M."/>
            <person name="Berlin A."/>
            <person name="Brown A."/>
            <person name="Chapman S.B."/>
            <person name="Chen Z."/>
            <person name="Dunbar C."/>
            <person name="Freedman E."/>
            <person name="Gearin G."/>
            <person name="Goldberg J."/>
            <person name="Griggs A."/>
            <person name="Gujja S."/>
            <person name="Heiman D."/>
            <person name="Howarth C."/>
            <person name="Larson L."/>
            <person name="Lui A."/>
            <person name="MacDonald P.J.P."/>
            <person name="Montmayeur A."/>
            <person name="Murphy C."/>
            <person name="Neiman D."/>
            <person name="Pearson M."/>
            <person name="Priest M."/>
            <person name="Roberts A."/>
            <person name="Saif S."/>
            <person name="Shea T."/>
            <person name="Shenoy N."/>
            <person name="Sisk P."/>
            <person name="Stolte C."/>
            <person name="Sykes S."/>
            <person name="Wortman J."/>
            <person name="Nusbaum C."/>
            <person name="Birren B."/>
        </authorList>
    </citation>
    <scope>NUCLEOTIDE SEQUENCE [LARGE SCALE GENOMIC DNA]</scope>
    <source>
        <strain evidence="1 2">CIP 101113</strain>
    </source>
</reference>
<sequence>MKTLTDLINIEEPGIALINEWLNDAVRPIALLPQYNKEVAEEALLQLQVTTRSPLGAIVYETGGILIDNGWIRVLGGGTETLPSSYQWNKGKTIDQNNQSSGYYIIALDVLGGYFCINSGGLGEDIGKVYYFAPDTLDFEPLDISYSDLLYFFIAGNIDQFYQDFRWNTWKEDTAQLPLDKAFHIFPPMWTKEGKHIDSTSINPIAIEELYQINNDFKEGLNNIEDKYINE</sequence>
<name>A0AAV3EZD7_9FLAO</name>
<dbReference type="Proteomes" id="UP000004834">
    <property type="component" value="Unassembled WGS sequence"/>
</dbReference>
<dbReference type="Pfam" id="PF10946">
    <property type="entry name" value="DUF2625"/>
    <property type="match status" value="1"/>
</dbReference>
<dbReference type="EMBL" id="AGEE01000054">
    <property type="protein sequence ID" value="EHO05973.1"/>
    <property type="molecule type" value="Genomic_DNA"/>
</dbReference>
<dbReference type="GeneID" id="66974061"/>
<protein>
    <recommendedName>
        <fullName evidence="3">DUF2625 domain-containing protein</fullName>
    </recommendedName>
</protein>
<comment type="caution">
    <text evidence="1">The sequence shown here is derived from an EMBL/GenBank/DDBJ whole genome shotgun (WGS) entry which is preliminary data.</text>
</comment>
<gene>
    <name evidence="1" type="ORF">HMPREF9715_03247</name>
</gene>
<dbReference type="InterPro" id="IPR021239">
    <property type="entry name" value="DUF2625"/>
</dbReference>
<evidence type="ECO:0000313" key="2">
    <source>
        <dbReference type="Proteomes" id="UP000004834"/>
    </source>
</evidence>
<accession>A0AAV3EZD7</accession>
<organism evidence="1 2">
    <name type="scientific">Myroides odoratimimus CIP 101113</name>
    <dbReference type="NCBI Taxonomy" id="883154"/>
    <lineage>
        <taxon>Bacteria</taxon>
        <taxon>Pseudomonadati</taxon>
        <taxon>Bacteroidota</taxon>
        <taxon>Flavobacteriia</taxon>
        <taxon>Flavobacteriales</taxon>
        <taxon>Flavobacteriaceae</taxon>
        <taxon>Myroides</taxon>
    </lineage>
</organism>
<dbReference type="AlphaFoldDB" id="A0AAV3EZD7"/>
<dbReference type="RefSeq" id="WP_006262368.1">
    <property type="nucleotide sequence ID" value="NZ_JH590839.1"/>
</dbReference>
<evidence type="ECO:0000313" key="1">
    <source>
        <dbReference type="EMBL" id="EHO05973.1"/>
    </source>
</evidence>
<evidence type="ECO:0008006" key="3">
    <source>
        <dbReference type="Google" id="ProtNLM"/>
    </source>
</evidence>